<gene>
    <name evidence="1" type="ORF">KIN20_026941</name>
</gene>
<name>A0AAD5QYN0_PARTN</name>
<organism evidence="1 2">
    <name type="scientific">Parelaphostrongylus tenuis</name>
    <name type="common">Meningeal worm</name>
    <dbReference type="NCBI Taxonomy" id="148309"/>
    <lineage>
        <taxon>Eukaryota</taxon>
        <taxon>Metazoa</taxon>
        <taxon>Ecdysozoa</taxon>
        <taxon>Nematoda</taxon>
        <taxon>Chromadorea</taxon>
        <taxon>Rhabditida</taxon>
        <taxon>Rhabditina</taxon>
        <taxon>Rhabditomorpha</taxon>
        <taxon>Strongyloidea</taxon>
        <taxon>Metastrongylidae</taxon>
        <taxon>Parelaphostrongylus</taxon>
    </lineage>
</organism>
<protein>
    <submittedName>
        <fullName evidence="1">Uncharacterized protein</fullName>
    </submittedName>
</protein>
<dbReference type="AlphaFoldDB" id="A0AAD5QYN0"/>
<comment type="caution">
    <text evidence="1">The sequence shown here is derived from an EMBL/GenBank/DDBJ whole genome shotgun (WGS) entry which is preliminary data.</text>
</comment>
<accession>A0AAD5QYN0</accession>
<proteinExistence type="predicted"/>
<keyword evidence="2" id="KW-1185">Reference proteome</keyword>
<evidence type="ECO:0000313" key="2">
    <source>
        <dbReference type="Proteomes" id="UP001196413"/>
    </source>
</evidence>
<sequence>MVYTGDSGVSAQVPGIARDIGSVRTFVQRLVMRTVFDVLEHQARSALIPDSIILTILGQPTVNITYEPMECPAVAITLKERVQMARGMTPPRCIVVGNTVTGICIGDATGGTCDKPMDMKVVITPVNTNYTSFAGTLSITNIVMANWSRQMWLDVVNRALQMLALGPFGSNFFSASATVGEN</sequence>
<reference evidence="1" key="1">
    <citation type="submission" date="2021-06" db="EMBL/GenBank/DDBJ databases">
        <title>Parelaphostrongylus tenuis whole genome reference sequence.</title>
        <authorList>
            <person name="Garwood T.J."/>
            <person name="Larsen P.A."/>
            <person name="Fountain-Jones N.M."/>
            <person name="Garbe J.R."/>
            <person name="Macchietto M.G."/>
            <person name="Kania S.A."/>
            <person name="Gerhold R.W."/>
            <person name="Richards J.E."/>
            <person name="Wolf T.M."/>
        </authorList>
    </citation>
    <scope>NUCLEOTIDE SEQUENCE</scope>
    <source>
        <strain evidence="1">MNPRO001-30</strain>
        <tissue evidence="1">Meninges</tissue>
    </source>
</reference>
<dbReference type="EMBL" id="JAHQIW010005527">
    <property type="protein sequence ID" value="KAJ1366310.1"/>
    <property type="molecule type" value="Genomic_DNA"/>
</dbReference>
<evidence type="ECO:0000313" key="1">
    <source>
        <dbReference type="EMBL" id="KAJ1366310.1"/>
    </source>
</evidence>
<dbReference type="Proteomes" id="UP001196413">
    <property type="component" value="Unassembled WGS sequence"/>
</dbReference>